<organism evidence="2 3">
    <name type="scientific">Spirosoma agri</name>
    <dbReference type="NCBI Taxonomy" id="1987381"/>
    <lineage>
        <taxon>Bacteria</taxon>
        <taxon>Pseudomonadati</taxon>
        <taxon>Bacteroidota</taxon>
        <taxon>Cytophagia</taxon>
        <taxon>Cytophagales</taxon>
        <taxon>Cytophagaceae</taxon>
        <taxon>Spirosoma</taxon>
    </lineage>
</organism>
<dbReference type="Pfam" id="PF18922">
    <property type="entry name" value="DUF5672"/>
    <property type="match status" value="1"/>
</dbReference>
<evidence type="ECO:0000313" key="2">
    <source>
        <dbReference type="EMBL" id="NEU66416.1"/>
    </source>
</evidence>
<protein>
    <recommendedName>
        <fullName evidence="1">DUF5672 domain-containing protein</fullName>
    </recommendedName>
</protein>
<feature type="domain" description="DUF5672" evidence="1">
    <location>
        <begin position="60"/>
        <end position="254"/>
    </location>
</feature>
<dbReference type="Proteomes" id="UP000477386">
    <property type="component" value="Unassembled WGS sequence"/>
</dbReference>
<keyword evidence="3" id="KW-1185">Reference proteome</keyword>
<name>A0A6M0IDP5_9BACT</name>
<dbReference type="InterPro" id="IPR043729">
    <property type="entry name" value="DUF5672"/>
</dbReference>
<sequence length="275" mass="32759">MKNTAIVSAGIVIPVYKPTLTEYEHIALTQCMRVLGTYPVWLAAPESLDISLYRKLYPILQVRTFADRFFTDIQAYNKLMLSEEFYKAFTDVEYILIHQLDAFVFRDELADWCKKGYDYIGAPWLRDRDFTSRSDELWFNLKKKVATLLDLKKPDGVTPKEIISLNGVGNGGLSLRRIPAMLRWLHRFERRIERYERIPNYHYNEDIFWGIEINRYWPLLRIPDYQIAMRFAIEFYPKRAVEHYNNGQLPFGCHAWDIHGTDYWRPIFAQYGYQI</sequence>
<dbReference type="EMBL" id="JAAGNZ010000001">
    <property type="protein sequence ID" value="NEU66416.1"/>
    <property type="molecule type" value="Genomic_DNA"/>
</dbReference>
<comment type="caution">
    <text evidence="2">The sequence shown here is derived from an EMBL/GenBank/DDBJ whole genome shotgun (WGS) entry which is preliminary data.</text>
</comment>
<reference evidence="2 3" key="1">
    <citation type="submission" date="2020-02" db="EMBL/GenBank/DDBJ databases">
        <title>Draft genome sequence of two Spirosoma agri KCTC 52727 and Spirosoma terrae KCTC 52035.</title>
        <authorList>
            <person name="Rojas J."/>
            <person name="Ambika Manirajan B."/>
            <person name="Ratering S."/>
            <person name="Suarez C."/>
            <person name="Schnell S."/>
        </authorList>
    </citation>
    <scope>NUCLEOTIDE SEQUENCE [LARGE SCALE GENOMIC DNA]</scope>
    <source>
        <strain evidence="2 3">KCTC 52727</strain>
    </source>
</reference>
<dbReference type="AlphaFoldDB" id="A0A6M0IDP5"/>
<evidence type="ECO:0000313" key="3">
    <source>
        <dbReference type="Proteomes" id="UP000477386"/>
    </source>
</evidence>
<evidence type="ECO:0000259" key="1">
    <source>
        <dbReference type="Pfam" id="PF18922"/>
    </source>
</evidence>
<gene>
    <name evidence="2" type="ORF">GK091_05955</name>
</gene>
<proteinExistence type="predicted"/>
<accession>A0A6M0IDP5</accession>
<dbReference type="RefSeq" id="WP_164035682.1">
    <property type="nucleotide sequence ID" value="NZ_JAAGNZ010000001.1"/>
</dbReference>